<evidence type="ECO:0000313" key="3">
    <source>
        <dbReference type="Proteomes" id="UP000824755"/>
    </source>
</evidence>
<evidence type="ECO:0000313" key="2">
    <source>
        <dbReference type="EMBL" id="QYR53134.1"/>
    </source>
</evidence>
<accession>A0ABX8WQM5</accession>
<feature type="transmembrane region" description="Helical" evidence="1">
    <location>
        <begin position="80"/>
        <end position="99"/>
    </location>
</feature>
<feature type="transmembrane region" description="Helical" evidence="1">
    <location>
        <begin position="12"/>
        <end position="32"/>
    </location>
</feature>
<dbReference type="PROSITE" id="PS51257">
    <property type="entry name" value="PROKAR_LIPOPROTEIN"/>
    <property type="match status" value="1"/>
</dbReference>
<dbReference type="Proteomes" id="UP000824755">
    <property type="component" value="Chromosome"/>
</dbReference>
<organism evidence="2 3">
    <name type="scientific">Lysobacter soyae</name>
    <dbReference type="NCBI Taxonomy" id="2764185"/>
    <lineage>
        <taxon>Bacteria</taxon>
        <taxon>Pseudomonadati</taxon>
        <taxon>Pseudomonadota</taxon>
        <taxon>Gammaproteobacteria</taxon>
        <taxon>Lysobacterales</taxon>
        <taxon>Lysobacteraceae</taxon>
        <taxon>Lysobacter</taxon>
    </lineage>
</organism>
<keyword evidence="3" id="KW-1185">Reference proteome</keyword>
<name>A0ABX8WQM5_9GAMM</name>
<keyword evidence="1" id="KW-0472">Membrane</keyword>
<evidence type="ECO:0008006" key="4">
    <source>
        <dbReference type="Google" id="ProtNLM"/>
    </source>
</evidence>
<dbReference type="RefSeq" id="WP_220379952.1">
    <property type="nucleotide sequence ID" value="NZ_CP080544.1"/>
</dbReference>
<keyword evidence="1" id="KW-0812">Transmembrane</keyword>
<keyword evidence="1" id="KW-1133">Transmembrane helix</keyword>
<feature type="transmembrane region" description="Helical" evidence="1">
    <location>
        <begin position="44"/>
        <end position="68"/>
    </location>
</feature>
<reference evidence="2 3" key="1">
    <citation type="submission" date="2021-08" db="EMBL/GenBank/DDBJ databases">
        <title>Lysobacter sp. strain CJ11 Genome sequencing and assembly.</title>
        <authorList>
            <person name="Kim I."/>
        </authorList>
    </citation>
    <scope>NUCLEOTIDE SEQUENCE [LARGE SCALE GENOMIC DNA]</scope>
    <source>
        <strain evidence="2 3">CJ11</strain>
    </source>
</reference>
<evidence type="ECO:0000256" key="1">
    <source>
        <dbReference type="SAM" id="Phobius"/>
    </source>
</evidence>
<sequence length="102" mass="11237">MHTPHSRLPSILIGLHAVLVALLCACAVYLYVVPCEGFECLGVAIAWMAWVVVYALTMGLGFVALHYAKKVTSGRPLPKALLWLQAVVGLVLFCIWLHFRFA</sequence>
<dbReference type="EMBL" id="CP080544">
    <property type="protein sequence ID" value="QYR53134.1"/>
    <property type="molecule type" value="Genomic_DNA"/>
</dbReference>
<protein>
    <recommendedName>
        <fullName evidence="4">Transmembrane protein</fullName>
    </recommendedName>
</protein>
<gene>
    <name evidence="2" type="ORF">H8L67_01010</name>
</gene>
<proteinExistence type="predicted"/>